<dbReference type="Gene3D" id="3.40.50.1820">
    <property type="entry name" value="alpha/beta hydrolase"/>
    <property type="match status" value="1"/>
</dbReference>
<dbReference type="InterPro" id="IPR005152">
    <property type="entry name" value="Lipase_secreted"/>
</dbReference>
<dbReference type="OrthoDB" id="9798122at2"/>
<dbReference type="PANTHER" id="PTHR34853:SF1">
    <property type="entry name" value="LIPASE 5"/>
    <property type="match status" value="1"/>
</dbReference>
<dbReference type="PANTHER" id="PTHR34853">
    <property type="match status" value="1"/>
</dbReference>
<dbReference type="Pfam" id="PF03583">
    <property type="entry name" value="LIP"/>
    <property type="match status" value="1"/>
</dbReference>
<accession>A0A1E3SMB8</accession>
<evidence type="ECO:0000313" key="2">
    <source>
        <dbReference type="Proteomes" id="UP000192739"/>
    </source>
</evidence>
<dbReference type="GO" id="GO:0004806">
    <property type="term" value="F:triacylglycerol lipase activity"/>
    <property type="evidence" value="ECO:0007669"/>
    <property type="project" value="InterPro"/>
</dbReference>
<gene>
    <name evidence="1" type="ORF">BST27_04775</name>
</gene>
<dbReference type="PIRSF" id="PIRSF029171">
    <property type="entry name" value="Esterase_LipA"/>
    <property type="match status" value="1"/>
</dbReference>
<dbReference type="GO" id="GO:0016042">
    <property type="term" value="P:lipid catabolic process"/>
    <property type="evidence" value="ECO:0007669"/>
    <property type="project" value="InterPro"/>
</dbReference>
<dbReference type="Gene3D" id="1.10.260.130">
    <property type="match status" value="1"/>
</dbReference>
<name>A0A1E3SMB8_MYCIE</name>
<evidence type="ECO:0000313" key="1">
    <source>
        <dbReference type="EMBL" id="ORB09672.1"/>
    </source>
</evidence>
<sequence length="452" mass="48247">MERNGACVSRKSGVVRTAFRSVTAVLAVILGFPAIALSPLASADETKYLAFYTPPDSLPHGTHGDLIRSEPANIVYEPSGQLGSWTATGTRIMYQTTNAKGQSVAATGVYLEPDVPWQGNGPRPLIGYAPGPYGIGEQCAPSRLIDRGIHFSQGFDLTFNYEETFLATLVARGFAIVVADGVGMGVHIPGGPEFGNRLSAGTGLLDAVRAAKKLPGTSLTPDGPVALWGWLSGGQAAGSAAEQAATYTPELNIVGTVLNTPLADLSLLPPFVDGSLLAGALAYVLNGVVFAYPETKDLLVQALTPRGLHYVEWSSYICLVQSVADFGFRHLYFPDGTGWFKAPPEEIFGSEPVKSLLLAQNLGNARPKGPVYISANRFDSFNPYQASIDLAAHWCDRGADVQLWTNEEPPFLNKTGINTLLPYFVDGERSMQWLADRFNGVPTTPNCHDAAA</sequence>
<reference evidence="1 2" key="1">
    <citation type="submission" date="2017-02" db="EMBL/GenBank/DDBJ databases">
        <title>The new phylogeny of genus Mycobacterium.</title>
        <authorList>
            <person name="Tortoli E."/>
            <person name="Trovato A."/>
            <person name="Cirillo D.M."/>
        </authorList>
    </citation>
    <scope>NUCLEOTIDE SEQUENCE [LARGE SCALE GENOMIC DNA]</scope>
    <source>
        <strain evidence="1 2">DSM 44049</strain>
    </source>
</reference>
<dbReference type="SUPFAM" id="SSF53474">
    <property type="entry name" value="alpha/beta-Hydrolases"/>
    <property type="match status" value="1"/>
</dbReference>
<proteinExistence type="predicted"/>
<dbReference type="STRING" id="28445.BHQ20_00100"/>
<dbReference type="Proteomes" id="UP000192739">
    <property type="component" value="Unassembled WGS sequence"/>
</dbReference>
<dbReference type="InterPro" id="IPR029058">
    <property type="entry name" value="AB_hydrolase_fold"/>
</dbReference>
<comment type="caution">
    <text evidence="1">The sequence shown here is derived from an EMBL/GenBank/DDBJ whole genome shotgun (WGS) entry which is preliminary data.</text>
</comment>
<dbReference type="EMBL" id="MVHT01000008">
    <property type="protein sequence ID" value="ORB09672.1"/>
    <property type="molecule type" value="Genomic_DNA"/>
</dbReference>
<organism evidence="1 2">
    <name type="scientific">Mycobacterium intermedium</name>
    <dbReference type="NCBI Taxonomy" id="28445"/>
    <lineage>
        <taxon>Bacteria</taxon>
        <taxon>Bacillati</taxon>
        <taxon>Actinomycetota</taxon>
        <taxon>Actinomycetes</taxon>
        <taxon>Mycobacteriales</taxon>
        <taxon>Mycobacteriaceae</taxon>
        <taxon>Mycobacterium</taxon>
        <taxon>Mycobacterium simiae complex</taxon>
    </lineage>
</organism>
<keyword evidence="2" id="KW-1185">Reference proteome</keyword>
<protein>
    <submittedName>
        <fullName evidence="1">Triacylglycerol lipase</fullName>
    </submittedName>
</protein>
<dbReference type="AlphaFoldDB" id="A0A1E3SMB8"/>